<feature type="domain" description="SLC41A/MgtE integral membrane" evidence="9">
    <location>
        <begin position="1"/>
        <end position="42"/>
    </location>
</feature>
<keyword evidence="6" id="KW-1133">Transmembrane helix</keyword>
<sequence>MILLYICQWLVPLMWIWKQNPDNAAIPYLTALGDLLGTAFLYAAFCLLNVLKPEDLINHSSSSQQNQQEHQQQHQKSALELMSIPPIFSNNSVITSTNNSIDF</sequence>
<evidence type="ECO:0000256" key="3">
    <source>
        <dbReference type="ARBA" id="ARBA00022448"/>
    </source>
</evidence>
<comment type="subcellular location">
    <subcellularLocation>
        <location evidence="1">Membrane</location>
        <topology evidence="1">Multi-pass membrane protein</topology>
    </subcellularLocation>
</comment>
<evidence type="ECO:0000256" key="4">
    <source>
        <dbReference type="ARBA" id="ARBA00022692"/>
    </source>
</evidence>
<keyword evidence="5" id="KW-0460">Magnesium</keyword>
<dbReference type="GO" id="GO:0005886">
    <property type="term" value="C:plasma membrane"/>
    <property type="evidence" value="ECO:0007669"/>
    <property type="project" value="TreeGrafter"/>
</dbReference>
<reference evidence="10 11" key="1">
    <citation type="submission" date="2020-08" db="EMBL/GenBank/DDBJ databases">
        <authorList>
            <person name="Koutsovoulos G."/>
            <person name="Danchin GJ E."/>
        </authorList>
    </citation>
    <scope>NUCLEOTIDE SEQUENCE [LARGE SCALE GENOMIC DNA]</scope>
</reference>
<dbReference type="EMBL" id="CAJEWN010000076">
    <property type="protein sequence ID" value="CAD2159854.1"/>
    <property type="molecule type" value="Genomic_DNA"/>
</dbReference>
<evidence type="ECO:0000256" key="5">
    <source>
        <dbReference type="ARBA" id="ARBA00022842"/>
    </source>
</evidence>
<proteinExistence type="inferred from homology"/>
<evidence type="ECO:0000256" key="7">
    <source>
        <dbReference type="ARBA" id="ARBA00023065"/>
    </source>
</evidence>
<dbReference type="Proteomes" id="UP000580250">
    <property type="component" value="Unassembled WGS sequence"/>
</dbReference>
<dbReference type="AlphaFoldDB" id="A0A6V7UJV4"/>
<evidence type="ECO:0000256" key="1">
    <source>
        <dbReference type="ARBA" id="ARBA00004141"/>
    </source>
</evidence>
<comment type="similarity">
    <text evidence="2">Belongs to the SLC41A transporter family.</text>
</comment>
<dbReference type="PANTHER" id="PTHR16228">
    <property type="entry name" value="DIVALENT CATION TRANSPORTER SOLUTE CARRIER FAMILY 41"/>
    <property type="match status" value="1"/>
</dbReference>
<comment type="caution">
    <text evidence="10">The sequence shown here is derived from an EMBL/GenBank/DDBJ whole genome shotgun (WGS) entry which is preliminary data.</text>
</comment>
<evidence type="ECO:0000256" key="6">
    <source>
        <dbReference type="ARBA" id="ARBA00022989"/>
    </source>
</evidence>
<evidence type="ECO:0000313" key="11">
    <source>
        <dbReference type="Proteomes" id="UP000580250"/>
    </source>
</evidence>
<evidence type="ECO:0000313" key="10">
    <source>
        <dbReference type="EMBL" id="CAD2159854.1"/>
    </source>
</evidence>
<dbReference type="SUPFAM" id="SSF161093">
    <property type="entry name" value="MgtE membrane domain-like"/>
    <property type="match status" value="1"/>
</dbReference>
<keyword evidence="4" id="KW-0812">Transmembrane</keyword>
<keyword evidence="3" id="KW-0813">Transport</keyword>
<dbReference type="InterPro" id="IPR036739">
    <property type="entry name" value="SLC41_membr_dom_sf"/>
</dbReference>
<evidence type="ECO:0000256" key="2">
    <source>
        <dbReference type="ARBA" id="ARBA00009749"/>
    </source>
</evidence>
<dbReference type="OrthoDB" id="5791097at2759"/>
<evidence type="ECO:0000256" key="8">
    <source>
        <dbReference type="ARBA" id="ARBA00023136"/>
    </source>
</evidence>
<dbReference type="InterPro" id="IPR045349">
    <property type="entry name" value="SLC41A1-3"/>
</dbReference>
<name>A0A6V7UJV4_MELEN</name>
<gene>
    <name evidence="10" type="ORF">MENT_LOCUS13939</name>
</gene>
<protein>
    <recommendedName>
        <fullName evidence="9">SLC41A/MgtE integral membrane domain-containing protein</fullName>
    </recommendedName>
</protein>
<dbReference type="InterPro" id="IPR006667">
    <property type="entry name" value="SLC41_membr_dom"/>
</dbReference>
<accession>A0A6V7UJV4</accession>
<organism evidence="10 11">
    <name type="scientific">Meloidogyne enterolobii</name>
    <name type="common">Root-knot nematode worm</name>
    <name type="synonym">Meloidogyne mayaguensis</name>
    <dbReference type="NCBI Taxonomy" id="390850"/>
    <lineage>
        <taxon>Eukaryota</taxon>
        <taxon>Metazoa</taxon>
        <taxon>Ecdysozoa</taxon>
        <taxon>Nematoda</taxon>
        <taxon>Chromadorea</taxon>
        <taxon>Rhabditida</taxon>
        <taxon>Tylenchina</taxon>
        <taxon>Tylenchomorpha</taxon>
        <taxon>Tylenchoidea</taxon>
        <taxon>Meloidogynidae</taxon>
        <taxon>Meloidogyninae</taxon>
        <taxon>Meloidogyne</taxon>
    </lineage>
</organism>
<keyword evidence="7" id="KW-0406">Ion transport</keyword>
<dbReference type="GO" id="GO:0008324">
    <property type="term" value="F:monoatomic cation transmembrane transporter activity"/>
    <property type="evidence" value="ECO:0007669"/>
    <property type="project" value="InterPro"/>
</dbReference>
<evidence type="ECO:0000259" key="9">
    <source>
        <dbReference type="Pfam" id="PF01769"/>
    </source>
</evidence>
<dbReference type="Pfam" id="PF01769">
    <property type="entry name" value="MgtE"/>
    <property type="match status" value="1"/>
</dbReference>
<dbReference type="Gene3D" id="1.10.357.20">
    <property type="entry name" value="SLC41 divalent cation transporters, integral membrane domain"/>
    <property type="match status" value="1"/>
</dbReference>
<dbReference type="PANTHER" id="PTHR16228:SF7">
    <property type="entry name" value="SLC41A_MGTE INTEGRAL MEMBRANE DOMAIN-CONTAINING PROTEIN"/>
    <property type="match status" value="1"/>
</dbReference>
<keyword evidence="8" id="KW-0472">Membrane</keyword>